<keyword evidence="3" id="KW-1185">Reference proteome</keyword>
<dbReference type="EMBL" id="VIWY01000003">
    <property type="protein sequence ID" value="TWG20987.1"/>
    <property type="molecule type" value="Genomic_DNA"/>
</dbReference>
<dbReference type="SMART" id="SM00530">
    <property type="entry name" value="HTH_XRE"/>
    <property type="match status" value="1"/>
</dbReference>
<reference evidence="2 3" key="1">
    <citation type="submission" date="2019-06" db="EMBL/GenBank/DDBJ databases">
        <title>Sequencing the genomes of 1000 actinobacteria strains.</title>
        <authorList>
            <person name="Klenk H.-P."/>
        </authorList>
    </citation>
    <scope>NUCLEOTIDE SEQUENCE [LARGE SCALE GENOMIC DNA]</scope>
    <source>
        <strain evidence="2 3">DSM 43866</strain>
    </source>
</reference>
<comment type="caution">
    <text evidence="2">The sequence shown here is derived from an EMBL/GenBank/DDBJ whole genome shotgun (WGS) entry which is preliminary data.</text>
</comment>
<dbReference type="SUPFAM" id="SSF47413">
    <property type="entry name" value="lambda repressor-like DNA-binding domains"/>
    <property type="match status" value="1"/>
</dbReference>
<evidence type="ECO:0000313" key="3">
    <source>
        <dbReference type="Proteomes" id="UP000320239"/>
    </source>
</evidence>
<dbReference type="AlphaFoldDB" id="A0A561WAU3"/>
<dbReference type="Pfam" id="PF01381">
    <property type="entry name" value="HTH_3"/>
    <property type="match status" value="1"/>
</dbReference>
<dbReference type="PROSITE" id="PS50943">
    <property type="entry name" value="HTH_CROC1"/>
    <property type="match status" value="1"/>
</dbReference>
<evidence type="ECO:0000259" key="1">
    <source>
        <dbReference type="PROSITE" id="PS50943"/>
    </source>
</evidence>
<evidence type="ECO:0000313" key="2">
    <source>
        <dbReference type="EMBL" id="TWG20987.1"/>
    </source>
</evidence>
<dbReference type="InterPro" id="IPR001387">
    <property type="entry name" value="Cro/C1-type_HTH"/>
</dbReference>
<dbReference type="CDD" id="cd00093">
    <property type="entry name" value="HTH_XRE"/>
    <property type="match status" value="1"/>
</dbReference>
<name>A0A561WAU3_ACTTI</name>
<dbReference type="InterPro" id="IPR010982">
    <property type="entry name" value="Lambda_DNA-bd_dom_sf"/>
</dbReference>
<dbReference type="GO" id="GO:0003677">
    <property type="term" value="F:DNA binding"/>
    <property type="evidence" value="ECO:0007669"/>
    <property type="project" value="InterPro"/>
</dbReference>
<organism evidence="2 3">
    <name type="scientific">Actinoplanes teichomyceticus</name>
    <dbReference type="NCBI Taxonomy" id="1867"/>
    <lineage>
        <taxon>Bacteria</taxon>
        <taxon>Bacillati</taxon>
        <taxon>Actinomycetota</taxon>
        <taxon>Actinomycetes</taxon>
        <taxon>Micromonosporales</taxon>
        <taxon>Micromonosporaceae</taxon>
        <taxon>Actinoplanes</taxon>
    </lineage>
</organism>
<protein>
    <submittedName>
        <fullName evidence="2">Helix-turn-helix protein</fullName>
    </submittedName>
</protein>
<dbReference type="RefSeq" id="WP_122979670.1">
    <property type="nucleotide sequence ID" value="NZ_BOMX01000113.1"/>
</dbReference>
<dbReference type="Gene3D" id="1.10.260.40">
    <property type="entry name" value="lambda repressor-like DNA-binding domains"/>
    <property type="match status" value="1"/>
</dbReference>
<accession>A0A561WAU3</accession>
<dbReference type="Proteomes" id="UP000320239">
    <property type="component" value="Unassembled WGS sequence"/>
</dbReference>
<feature type="domain" description="HTH cro/C1-type" evidence="1">
    <location>
        <begin position="10"/>
        <end position="64"/>
    </location>
</feature>
<proteinExistence type="predicted"/>
<gene>
    <name evidence="2" type="ORF">FHX34_103516</name>
</gene>
<sequence>MKLDDLRSYMVERRKRLGLTQAAVALRMGADQAAVSKLESGATKEITVDHIARWASALGLVASVQFRERVVVPVAFELDAAPETQEDA</sequence>